<feature type="repeat" description="WD" evidence="6">
    <location>
        <begin position="1400"/>
        <end position="1434"/>
    </location>
</feature>
<dbReference type="SUPFAM" id="SSF48403">
    <property type="entry name" value="Ankyrin repeat"/>
    <property type="match status" value="2"/>
</dbReference>
<dbReference type="PROSITE" id="PS50297">
    <property type="entry name" value="ANK_REP_REGION"/>
    <property type="match status" value="5"/>
</dbReference>
<dbReference type="PROSITE" id="PS50222">
    <property type="entry name" value="EF_HAND_2"/>
    <property type="match status" value="1"/>
</dbReference>
<evidence type="ECO:0000313" key="8">
    <source>
        <dbReference type="EMBL" id="KAH0539908.1"/>
    </source>
</evidence>
<dbReference type="InterPro" id="IPR001680">
    <property type="entry name" value="WD40_rpt"/>
</dbReference>
<feature type="repeat" description="WD" evidence="6">
    <location>
        <begin position="1252"/>
        <end position="1293"/>
    </location>
</feature>
<keyword evidence="1 6" id="KW-0853">WD repeat</keyword>
<dbReference type="SMART" id="SM00320">
    <property type="entry name" value="WD40"/>
    <property type="match status" value="5"/>
</dbReference>
<feature type="repeat" description="ANK" evidence="5">
    <location>
        <begin position="598"/>
        <end position="630"/>
    </location>
</feature>
<feature type="repeat" description="ANK" evidence="5">
    <location>
        <begin position="490"/>
        <end position="522"/>
    </location>
</feature>
<dbReference type="PROSITE" id="PS00678">
    <property type="entry name" value="WD_REPEATS_1"/>
    <property type="match status" value="1"/>
</dbReference>
<dbReference type="InterPro" id="IPR002048">
    <property type="entry name" value="EF_hand_dom"/>
</dbReference>
<feature type="repeat" description="ANK" evidence="5">
    <location>
        <begin position="457"/>
        <end position="489"/>
    </location>
</feature>
<reference evidence="8 9" key="1">
    <citation type="journal article" date="2021" name="J. Hered.">
        <title>A chromosome-level genome assembly of the parasitoid wasp, Cotesia glomerata (Hymenoptera: Braconidae).</title>
        <authorList>
            <person name="Pinto B.J."/>
            <person name="Weis J.J."/>
            <person name="Gamble T."/>
            <person name="Ode P.J."/>
            <person name="Paul R."/>
            <person name="Zaspel J.M."/>
        </authorList>
    </citation>
    <scope>NUCLEOTIDE SEQUENCE [LARGE SCALE GENOMIC DNA]</scope>
    <source>
        <strain evidence="8">CgM1</strain>
    </source>
</reference>
<dbReference type="SMART" id="SM00248">
    <property type="entry name" value="ANK"/>
    <property type="match status" value="16"/>
</dbReference>
<dbReference type="InterPro" id="IPR019775">
    <property type="entry name" value="WD40_repeat_CS"/>
</dbReference>
<comment type="caution">
    <text evidence="8">The sequence shown here is derived from an EMBL/GenBank/DDBJ whole genome shotgun (WGS) entry which is preliminary data.</text>
</comment>
<dbReference type="InterPro" id="IPR036770">
    <property type="entry name" value="Ankyrin_rpt-contain_sf"/>
</dbReference>
<keyword evidence="2" id="KW-0677">Repeat</keyword>
<feature type="repeat" description="ANK" evidence="5">
    <location>
        <begin position="85"/>
        <end position="117"/>
    </location>
</feature>
<feature type="repeat" description="ANK" evidence="5">
    <location>
        <begin position="523"/>
        <end position="563"/>
    </location>
</feature>
<gene>
    <name evidence="8" type="ORF">KQX54_009600</name>
</gene>
<protein>
    <recommendedName>
        <fullName evidence="7">EF-hand domain-containing protein</fullName>
    </recommendedName>
</protein>
<dbReference type="PANTHER" id="PTHR24198">
    <property type="entry name" value="ANKYRIN REPEAT AND PROTEIN KINASE DOMAIN-CONTAINING PROTEIN"/>
    <property type="match status" value="1"/>
</dbReference>
<keyword evidence="9" id="KW-1185">Reference proteome</keyword>
<evidence type="ECO:0000256" key="5">
    <source>
        <dbReference type="PROSITE-ProRule" id="PRU00023"/>
    </source>
</evidence>
<dbReference type="EMBL" id="JAHXZJ010002609">
    <property type="protein sequence ID" value="KAH0539908.1"/>
    <property type="molecule type" value="Genomic_DNA"/>
</dbReference>
<feature type="repeat" description="ANK" evidence="5">
    <location>
        <begin position="118"/>
        <end position="150"/>
    </location>
</feature>
<evidence type="ECO:0000256" key="2">
    <source>
        <dbReference type="ARBA" id="ARBA00022737"/>
    </source>
</evidence>
<keyword evidence="3" id="KW-0106">Calcium</keyword>
<dbReference type="InterPro" id="IPR002110">
    <property type="entry name" value="Ankyrin_rpt"/>
</dbReference>
<keyword evidence="4 5" id="KW-0040">ANK repeat</keyword>
<name>A0AAV7HYP1_COTGL</name>
<evidence type="ECO:0000313" key="9">
    <source>
        <dbReference type="Proteomes" id="UP000826195"/>
    </source>
</evidence>
<accession>A0AAV7HYP1</accession>
<dbReference type="InterPro" id="IPR018247">
    <property type="entry name" value="EF_Hand_1_Ca_BS"/>
</dbReference>
<dbReference type="Proteomes" id="UP000826195">
    <property type="component" value="Unassembled WGS sequence"/>
</dbReference>
<dbReference type="InterPro" id="IPR015943">
    <property type="entry name" value="WD40/YVTN_repeat-like_dom_sf"/>
</dbReference>
<feature type="domain" description="EF-hand" evidence="7">
    <location>
        <begin position="929"/>
        <end position="964"/>
    </location>
</feature>
<evidence type="ECO:0000259" key="7">
    <source>
        <dbReference type="PROSITE" id="PS50222"/>
    </source>
</evidence>
<evidence type="ECO:0000256" key="1">
    <source>
        <dbReference type="ARBA" id="ARBA00022574"/>
    </source>
</evidence>
<dbReference type="PRINTS" id="PR01415">
    <property type="entry name" value="ANKYRIN"/>
</dbReference>
<dbReference type="SUPFAM" id="SSF50978">
    <property type="entry name" value="WD40 repeat-like"/>
    <property type="match status" value="2"/>
</dbReference>
<dbReference type="Gene3D" id="1.25.40.20">
    <property type="entry name" value="Ankyrin repeat-containing domain"/>
    <property type="match status" value="4"/>
</dbReference>
<evidence type="ECO:0000256" key="3">
    <source>
        <dbReference type="ARBA" id="ARBA00022837"/>
    </source>
</evidence>
<feature type="repeat" description="WD" evidence="6">
    <location>
        <begin position="1341"/>
        <end position="1373"/>
    </location>
</feature>
<dbReference type="Pfam" id="PF12796">
    <property type="entry name" value="Ank_2"/>
    <property type="match status" value="3"/>
</dbReference>
<dbReference type="Pfam" id="PF00400">
    <property type="entry name" value="WD40"/>
    <property type="match status" value="3"/>
</dbReference>
<dbReference type="PANTHER" id="PTHR24198:SF165">
    <property type="entry name" value="ANKYRIN REPEAT-CONTAINING PROTEIN-RELATED"/>
    <property type="match status" value="1"/>
</dbReference>
<organism evidence="8 9">
    <name type="scientific">Cotesia glomerata</name>
    <name type="common">Lepidopteran parasitic wasp</name>
    <name type="synonym">Apanteles glomeratus</name>
    <dbReference type="NCBI Taxonomy" id="32391"/>
    <lineage>
        <taxon>Eukaryota</taxon>
        <taxon>Metazoa</taxon>
        <taxon>Ecdysozoa</taxon>
        <taxon>Arthropoda</taxon>
        <taxon>Hexapoda</taxon>
        <taxon>Insecta</taxon>
        <taxon>Pterygota</taxon>
        <taxon>Neoptera</taxon>
        <taxon>Endopterygota</taxon>
        <taxon>Hymenoptera</taxon>
        <taxon>Apocrita</taxon>
        <taxon>Ichneumonoidea</taxon>
        <taxon>Braconidae</taxon>
        <taxon>Microgastrinae</taxon>
        <taxon>Cotesia</taxon>
    </lineage>
</organism>
<dbReference type="InterPro" id="IPR036322">
    <property type="entry name" value="WD40_repeat_dom_sf"/>
</dbReference>
<evidence type="ECO:0000256" key="4">
    <source>
        <dbReference type="ARBA" id="ARBA00023043"/>
    </source>
</evidence>
<dbReference type="PROSITE" id="PS50088">
    <property type="entry name" value="ANK_REPEAT"/>
    <property type="match status" value="6"/>
</dbReference>
<proteinExistence type="predicted"/>
<dbReference type="PROSITE" id="PS50294">
    <property type="entry name" value="WD_REPEATS_REGION"/>
    <property type="match status" value="2"/>
</dbReference>
<evidence type="ECO:0000256" key="6">
    <source>
        <dbReference type="PROSITE-ProRule" id="PRU00221"/>
    </source>
</evidence>
<dbReference type="PROSITE" id="PS00018">
    <property type="entry name" value="EF_HAND_1"/>
    <property type="match status" value="1"/>
</dbReference>
<dbReference type="PROSITE" id="PS50082">
    <property type="entry name" value="WD_REPEATS_2"/>
    <property type="match status" value="3"/>
</dbReference>
<dbReference type="InterPro" id="IPR011992">
    <property type="entry name" value="EF-hand-dom_pair"/>
</dbReference>
<dbReference type="SUPFAM" id="SSF47473">
    <property type="entry name" value="EF-hand"/>
    <property type="match status" value="1"/>
</dbReference>
<sequence>MVDMEENRKIILSTLERGIDEGEEKTVRESLKLLHQLDLKHGSSSLKSNLGYDLLRLSLENKHPNITQLLLKYGIEINRTIARKTCNTPLHLAIKNNDLNIVKLLLKNGANTKYLNSKGKTPLYLAVELDHQDIAEILLKKDVSVNIDCRSSMAPVLVAASNGNEYLFNLLLSKGGKLNLKQFDEDSASMLQVAIEHRYVDTVEKIVKSYINKKIINDPSTEKLLTVAVMNEGNISRKIVELLLKAKFPIDLKNAKNSKFICAALQEKHYLIVNQLLKVGLDLDDYWDVLSTACKHNHIETVEAVIDKVKDSDYKDRTDDNSLLLNAIDNIHFIIKEAARNGEGVLQHHINIFNRWIEIMKIFLKKGIDVNFLIKKRAMIFSYNLQNITSLHYLANHASSHASLSLKPIANLLISAGAWTTKKESHIEPLDYAISNENPDVVEVLLQHTWDINDDFDKVSSLHYAAKNESSIIIEMLLKRGADVNVTNTSGNTLLHTAAASKRIKVIECLLEHDAQVNVKNLAGQTPLHMVVTHESPYNEDDIDIQCIEMLMKYKADIDVTDDDLMTPLHCAAKKCCHPSVIKKLLEYKPNINSISRVGLTPLLVAASFNRLSIVKFFIESGANISDRNKYGETFLHLMARRCTISIDEILEDNVNINVLTYKNKTALDYIVEAIRTTGFSFRYHENAKILIKYMLKLHNIGVFICKENLQGIDKYLETFGQPETKNKSDIVVFKEECEKEAVLLKENKIGNSNMTFYKLIKKSTHRLAQYLLNKNVIRDTKPIQYNKKFPIYSDFIAKSLKRGFERKNILDQDAGGLIKTMLYSLPGSCIDQILSYLDNEDLKAIIDANKIKMETNNIYTSVITRSRATKKLKLYKKLEEFSSKKFVYEKFNEENLLKLYHEFLEVEGGRLYERQLLAAFKKVLNITIFRKEFDALFKKIDSSRDDSITWDEFLSHLLLEFRLKGTAALKSQPLELPIVDPPKLIQSRHPYAICKIILYTDISIQNELLKMSSCNYLTASKDGTINYWSTDFVHQRQIKAINPSLKVSRTMIIDMIAMPDVRMICVASSERELRFYDTRINKFELRMRIHSFRVAVVCMSYYFSENSSDKSCIIMGDTSGSINVIRFNRMDNNPFKQRPDCDVFEIHYESALKKTINGLKITAFNYIHSNWVSQVNYYKSYQAFISCSKCFKTSLFFCDITGSKMKYNFNVPLGISCFAFHEGKELLLTGGPDSLIRAWNPFVADRASAIFQGHQSPICAIIIHNNADKAYTLSKDKCIKIWDIETQICIQAYNQLPSELSEYTSLSSVYNSVTHELIIASMMIAVVVCEKTIDKDKSDGESHTKKITCVIYNPLFEVVITTGSDSHIIMWDPWRGRCIYVIRDAHTEMYLGKLRAIPISAATFDPCNQLLATGAKDGSIKVWSYSSGTCLKTMMINQKW</sequence>
<dbReference type="Gene3D" id="2.130.10.10">
    <property type="entry name" value="YVTN repeat-like/Quinoprotein amine dehydrogenase"/>
    <property type="match status" value="2"/>
</dbReference>
<dbReference type="GO" id="GO:0005509">
    <property type="term" value="F:calcium ion binding"/>
    <property type="evidence" value="ECO:0007669"/>
    <property type="project" value="InterPro"/>
</dbReference>